<reference evidence="1 2" key="1">
    <citation type="submission" date="2016-11" db="EMBL/GenBank/DDBJ databases">
        <authorList>
            <person name="Manzoor S."/>
        </authorList>
    </citation>
    <scope>NUCLEOTIDE SEQUENCE [LARGE SCALE GENOMIC DNA]</scope>
    <source>
        <strain evidence="1">Clostridium ultunense strain Esp</strain>
    </source>
</reference>
<dbReference type="Proteomes" id="UP000245423">
    <property type="component" value="Chromosome 1"/>
</dbReference>
<organism evidence="1 2">
    <name type="scientific">[Clostridium] ultunense Esp</name>
    <dbReference type="NCBI Taxonomy" id="1288971"/>
    <lineage>
        <taxon>Bacteria</taxon>
        <taxon>Bacillati</taxon>
        <taxon>Bacillota</taxon>
        <taxon>Tissierellia</taxon>
        <taxon>Tissierellales</taxon>
        <taxon>Tepidimicrobiaceae</taxon>
        <taxon>Schnuerera</taxon>
    </lineage>
</organism>
<evidence type="ECO:0000313" key="1">
    <source>
        <dbReference type="EMBL" id="SHD76059.1"/>
    </source>
</evidence>
<name>A0A1M4PKQ7_9FIRM</name>
<sequence>MLWLFAILVTLTFGFNKLIMKYGFKNLNYKRTLSKDMVEIGETFEIITTIENSKPFPVTYLRIKERFPAALTYPGDVNMDKTKDCFEFTTTLFILPYQRVKRIYSVCGRERGCFIFRNADLELGDFIGLNTFSITKDYLQELVILPGALDLDENLVLYGNYYGQISIGLRL</sequence>
<dbReference type="AlphaFoldDB" id="A0A1M4PKQ7"/>
<evidence type="ECO:0008006" key="3">
    <source>
        <dbReference type="Google" id="ProtNLM"/>
    </source>
</evidence>
<dbReference type="RefSeq" id="WP_035142775.1">
    <property type="nucleotide sequence ID" value="NZ_LT669839.1"/>
</dbReference>
<keyword evidence="2" id="KW-1185">Reference proteome</keyword>
<dbReference type="PANTHER" id="PTHR34351">
    <property type="entry name" value="SLR1927 PROTEIN-RELATED"/>
    <property type="match status" value="1"/>
</dbReference>
<dbReference type="OrthoDB" id="9789943at2"/>
<evidence type="ECO:0000313" key="2">
    <source>
        <dbReference type="Proteomes" id="UP000245423"/>
    </source>
</evidence>
<dbReference type="PANTHER" id="PTHR34351:SF2">
    <property type="entry name" value="DUF58 DOMAIN-CONTAINING PROTEIN"/>
    <property type="match status" value="1"/>
</dbReference>
<proteinExistence type="predicted"/>
<gene>
    <name evidence="1" type="ORF">CUESP1_0676</name>
</gene>
<dbReference type="EMBL" id="LT669839">
    <property type="protein sequence ID" value="SHD76059.1"/>
    <property type="molecule type" value="Genomic_DNA"/>
</dbReference>
<accession>A0A1M4PKQ7</accession>
<protein>
    <recommendedName>
        <fullName evidence="3">DUF58 domain-containing protein</fullName>
    </recommendedName>
</protein>